<sequence length="652" mass="72737">MSDQIGPKLMDESRYPNPRSRARPAKKQRKQRPSHSCQECRRLKMKCDRRVSQGPCSNCVRRNRADICFGVSSGAHTPRSQSNPPASDQGHSGQGQQILDLQDPPLRPLQPATQPSPYDQHDHGTRGGTDKLGQLALLARAVEPLAASRRGTQSQSPTALPGATQEAPEQQQPPGGGNAPDLLNGTAAGAEAGSIGHRATQHAVDHGSDQNGSYGTLMFGKGGRSKYLGPTAGSEWLKDSETREMSATPAATRAPSPEAASPSTEAHHRHHHSHSSSTVPIAFPLHASPARISTRDLLSRLPSREETWILVESYYRYCAWHHDVAPKPRFEETFDRVFKLVDGQPPSPPVNAQEIALLYMIMAQGTLYNIEMTFNDPSAEEWVRLAERALVKGDFLATNTIAGIQALHLLSHYHLELDKGRRGDNAWPLFGLMMRLIQAMGMHRDGTRWSLPEDVVEERRKVFWECHAGDIFQAHCFSRPCAINPEHCDTSFPAEPLNLKGEKSYSRLRFELSLLSSEILNIAMKVRKPEYSAVLELDRRLCQFEQSVPFYLRCRAAFLSMPSRYPQLDAVIEASPEPSPRSMTTSFQQMNLALNICETIINLHRPYYAKALYEDIDDPLKSEYAPSYLTVIERCSVRRARPPTPRVPFPIN</sequence>
<dbReference type="Pfam" id="PF04082">
    <property type="entry name" value="Fungal_trans"/>
    <property type="match status" value="1"/>
</dbReference>
<dbReference type="InterPro" id="IPR007219">
    <property type="entry name" value="XnlR_reg_dom"/>
</dbReference>
<dbReference type="SMART" id="SM00906">
    <property type="entry name" value="Fungal_trans"/>
    <property type="match status" value="1"/>
</dbReference>
<dbReference type="SUPFAM" id="SSF57701">
    <property type="entry name" value="Zn2/Cys6 DNA-binding domain"/>
    <property type="match status" value="1"/>
</dbReference>
<evidence type="ECO:0000313" key="6">
    <source>
        <dbReference type="EMBL" id="KAL1865142.1"/>
    </source>
</evidence>
<keyword evidence="3" id="KW-0539">Nucleus</keyword>
<name>A0ABR3WNC4_9PEZI</name>
<feature type="region of interest" description="Disordered" evidence="4">
    <location>
        <begin position="1"/>
        <end position="39"/>
    </location>
</feature>
<keyword evidence="2" id="KW-0479">Metal-binding</keyword>
<evidence type="ECO:0000259" key="5">
    <source>
        <dbReference type="PROSITE" id="PS50048"/>
    </source>
</evidence>
<protein>
    <recommendedName>
        <fullName evidence="5">Zn(2)-C6 fungal-type domain-containing protein</fullName>
    </recommendedName>
</protein>
<dbReference type="SMART" id="SM00066">
    <property type="entry name" value="GAL4"/>
    <property type="match status" value="1"/>
</dbReference>
<accession>A0ABR3WNC4</accession>
<dbReference type="PANTHER" id="PTHR31001:SF56">
    <property type="entry name" value="ZN(2)-C6 FUNGAL-TYPE DOMAIN-CONTAINING PROTEIN"/>
    <property type="match status" value="1"/>
</dbReference>
<feature type="region of interest" description="Disordered" evidence="4">
    <location>
        <begin position="230"/>
        <end position="279"/>
    </location>
</feature>
<reference evidence="6 7" key="1">
    <citation type="journal article" date="2024" name="Commun. Biol.">
        <title>Comparative genomic analysis of thermophilic fungi reveals convergent evolutionary adaptations and gene losses.</title>
        <authorList>
            <person name="Steindorff A.S."/>
            <person name="Aguilar-Pontes M.V."/>
            <person name="Robinson A.J."/>
            <person name="Andreopoulos B."/>
            <person name="LaButti K."/>
            <person name="Kuo A."/>
            <person name="Mondo S."/>
            <person name="Riley R."/>
            <person name="Otillar R."/>
            <person name="Haridas S."/>
            <person name="Lipzen A."/>
            <person name="Grimwood J."/>
            <person name="Schmutz J."/>
            <person name="Clum A."/>
            <person name="Reid I.D."/>
            <person name="Moisan M.C."/>
            <person name="Butler G."/>
            <person name="Nguyen T.T.M."/>
            <person name="Dewar K."/>
            <person name="Conant G."/>
            <person name="Drula E."/>
            <person name="Henrissat B."/>
            <person name="Hansel C."/>
            <person name="Singer S."/>
            <person name="Hutchinson M.I."/>
            <person name="de Vries R.P."/>
            <person name="Natvig D.O."/>
            <person name="Powell A.J."/>
            <person name="Tsang A."/>
            <person name="Grigoriev I.V."/>
        </authorList>
    </citation>
    <scope>NUCLEOTIDE SEQUENCE [LARGE SCALE GENOMIC DNA]</scope>
    <source>
        <strain evidence="6 7">ATCC 24622</strain>
    </source>
</reference>
<dbReference type="CDD" id="cd12148">
    <property type="entry name" value="fungal_TF_MHR"/>
    <property type="match status" value="1"/>
</dbReference>
<dbReference type="Pfam" id="PF00172">
    <property type="entry name" value="Zn_clus"/>
    <property type="match status" value="1"/>
</dbReference>
<feature type="region of interest" description="Disordered" evidence="4">
    <location>
        <begin position="146"/>
        <end position="187"/>
    </location>
</feature>
<dbReference type="InterPro" id="IPR001138">
    <property type="entry name" value="Zn2Cys6_DnaBD"/>
</dbReference>
<evidence type="ECO:0000256" key="3">
    <source>
        <dbReference type="ARBA" id="ARBA00023242"/>
    </source>
</evidence>
<dbReference type="PANTHER" id="PTHR31001">
    <property type="entry name" value="UNCHARACTERIZED TRANSCRIPTIONAL REGULATORY PROTEIN"/>
    <property type="match status" value="1"/>
</dbReference>
<feature type="region of interest" description="Disordered" evidence="4">
    <location>
        <begin position="70"/>
        <end position="130"/>
    </location>
</feature>
<evidence type="ECO:0000256" key="2">
    <source>
        <dbReference type="ARBA" id="ARBA00022723"/>
    </source>
</evidence>
<keyword evidence="7" id="KW-1185">Reference proteome</keyword>
<feature type="compositionally biased region" description="Low complexity" evidence="4">
    <location>
        <begin position="246"/>
        <end position="264"/>
    </location>
</feature>
<dbReference type="InterPro" id="IPR050613">
    <property type="entry name" value="Sec_Metabolite_Reg"/>
</dbReference>
<dbReference type="InterPro" id="IPR036864">
    <property type="entry name" value="Zn2-C6_fun-type_DNA-bd_sf"/>
</dbReference>
<feature type="compositionally biased region" description="Basic and acidic residues" evidence="4">
    <location>
        <begin position="119"/>
        <end position="129"/>
    </location>
</feature>
<proteinExistence type="predicted"/>
<gene>
    <name evidence="6" type="ORF">VTK73DRAFT_5467</name>
</gene>
<feature type="domain" description="Zn(2)-C6 fungal-type" evidence="5">
    <location>
        <begin position="36"/>
        <end position="68"/>
    </location>
</feature>
<evidence type="ECO:0000256" key="1">
    <source>
        <dbReference type="ARBA" id="ARBA00004123"/>
    </source>
</evidence>
<organism evidence="6 7">
    <name type="scientific">Phialemonium thermophilum</name>
    <dbReference type="NCBI Taxonomy" id="223376"/>
    <lineage>
        <taxon>Eukaryota</taxon>
        <taxon>Fungi</taxon>
        <taxon>Dikarya</taxon>
        <taxon>Ascomycota</taxon>
        <taxon>Pezizomycotina</taxon>
        <taxon>Sordariomycetes</taxon>
        <taxon>Sordariomycetidae</taxon>
        <taxon>Cephalothecales</taxon>
        <taxon>Cephalothecaceae</taxon>
        <taxon>Phialemonium</taxon>
    </lineage>
</organism>
<feature type="compositionally biased region" description="Low complexity" evidence="4">
    <location>
        <begin position="161"/>
        <end position="173"/>
    </location>
</feature>
<evidence type="ECO:0000256" key="4">
    <source>
        <dbReference type="SAM" id="MobiDB-lite"/>
    </source>
</evidence>
<dbReference type="EMBL" id="JAZHXJ010000304">
    <property type="protein sequence ID" value="KAL1865142.1"/>
    <property type="molecule type" value="Genomic_DNA"/>
</dbReference>
<evidence type="ECO:0000313" key="7">
    <source>
        <dbReference type="Proteomes" id="UP001586593"/>
    </source>
</evidence>
<dbReference type="Proteomes" id="UP001586593">
    <property type="component" value="Unassembled WGS sequence"/>
</dbReference>
<feature type="compositionally biased region" description="Basic residues" evidence="4">
    <location>
        <begin position="20"/>
        <end position="33"/>
    </location>
</feature>
<dbReference type="CDD" id="cd00067">
    <property type="entry name" value="GAL4"/>
    <property type="match status" value="1"/>
</dbReference>
<dbReference type="PROSITE" id="PS50048">
    <property type="entry name" value="ZN2_CY6_FUNGAL_2"/>
    <property type="match status" value="1"/>
</dbReference>
<feature type="compositionally biased region" description="Polar residues" evidence="4">
    <location>
        <begin position="74"/>
        <end position="95"/>
    </location>
</feature>
<dbReference type="Gene3D" id="4.10.240.10">
    <property type="entry name" value="Zn(2)-C6 fungal-type DNA-binding domain"/>
    <property type="match status" value="1"/>
</dbReference>
<dbReference type="PROSITE" id="PS00463">
    <property type="entry name" value="ZN2_CY6_FUNGAL_1"/>
    <property type="match status" value="1"/>
</dbReference>
<comment type="subcellular location">
    <subcellularLocation>
        <location evidence="1">Nucleus</location>
    </subcellularLocation>
</comment>
<comment type="caution">
    <text evidence="6">The sequence shown here is derived from an EMBL/GenBank/DDBJ whole genome shotgun (WGS) entry which is preliminary data.</text>
</comment>